<feature type="non-terminal residue" evidence="3">
    <location>
        <position position="1"/>
    </location>
</feature>
<feature type="compositionally biased region" description="Low complexity" evidence="2">
    <location>
        <begin position="497"/>
        <end position="518"/>
    </location>
</feature>
<name>A0AAV5VSP4_9BILA</name>
<feature type="compositionally biased region" description="Basic and acidic residues" evidence="2">
    <location>
        <begin position="1"/>
        <end position="13"/>
    </location>
</feature>
<feature type="compositionally biased region" description="Polar residues" evidence="2">
    <location>
        <begin position="589"/>
        <end position="598"/>
    </location>
</feature>
<gene>
    <name evidence="3" type="ORF">PFISCL1PPCAC_12327</name>
</gene>
<feature type="region of interest" description="Disordered" evidence="2">
    <location>
        <begin position="66"/>
        <end position="88"/>
    </location>
</feature>
<feature type="coiled-coil region" evidence="1">
    <location>
        <begin position="93"/>
        <end position="120"/>
    </location>
</feature>
<proteinExistence type="predicted"/>
<feature type="region of interest" description="Disordered" evidence="2">
    <location>
        <begin position="497"/>
        <end position="598"/>
    </location>
</feature>
<evidence type="ECO:0000256" key="2">
    <source>
        <dbReference type="SAM" id="MobiDB-lite"/>
    </source>
</evidence>
<dbReference type="AlphaFoldDB" id="A0AAV5VSP4"/>
<sequence length="598" mass="64695">ARPRLDPGLEKAGKRDRRYYHPIVEQQSMPKGREQKSRSVCEAPVACGLRKTVQSLDNDDFRKLLEGAAEPEYQRRTRRASTTEGQGKPELVLLKLKEEVEEEERRKKEEREIKQRLREAVAPRSMAYEGPGEEFMLIDDENNSDIRAMNRRDEIPEASMEEGQYGRAQYARYVRQGNSVSHARELNDEGIELQMMRRINGVNGVGEGNEVPQQLTTEFGSVLLKDHAYFSSLPSPPDEDDGTRHRNAETWYRQFHEHTFELTKMKPPVVKEGEEARRVAASNGNVPCSTDHIRALMQSKKGGKGGSKKIAEYEIRNSVWSCQSLDQIVASIEGFDAKPEKETKKGKNNKKNKQAQQQSPKEAEKETDGEGKKKDRKSIDSSRSLASSTPSPPPPVSPPAATVVDPPVVAAAATVAVPVAAAATKGGKKQQQPTVAPVAAAAPPTQPAIGLTQSGGAVVVAAPQQSAKAQLKTTTSSSVVAAEKRAAVTATVVAAAAPAAAAANGGKAKNPTNNNTKGGSKGGKESVDSVKGATKKEGPAATLKMEEERARSRISPHSSGSRSSVAGRPSSDDQDEEFVSADEAPAWRQQYSNGGYST</sequence>
<keyword evidence="4" id="KW-1185">Reference proteome</keyword>
<protein>
    <submittedName>
        <fullName evidence="3">Uncharacterized protein</fullName>
    </submittedName>
</protein>
<feature type="non-terminal residue" evidence="3">
    <location>
        <position position="598"/>
    </location>
</feature>
<accession>A0AAV5VSP4</accession>
<feature type="region of interest" description="Disordered" evidence="2">
    <location>
        <begin position="1"/>
        <end position="38"/>
    </location>
</feature>
<reference evidence="3" key="1">
    <citation type="submission" date="2023-10" db="EMBL/GenBank/DDBJ databases">
        <title>Genome assembly of Pristionchus species.</title>
        <authorList>
            <person name="Yoshida K."/>
            <person name="Sommer R.J."/>
        </authorList>
    </citation>
    <scope>NUCLEOTIDE SEQUENCE</scope>
    <source>
        <strain evidence="3">RS5133</strain>
    </source>
</reference>
<feature type="region of interest" description="Disordered" evidence="2">
    <location>
        <begin position="421"/>
        <end position="440"/>
    </location>
</feature>
<evidence type="ECO:0000256" key="1">
    <source>
        <dbReference type="SAM" id="Coils"/>
    </source>
</evidence>
<feature type="compositionally biased region" description="Basic and acidic residues" evidence="2">
    <location>
        <begin position="361"/>
        <end position="380"/>
    </location>
</feature>
<feature type="compositionally biased region" description="Basic and acidic residues" evidence="2">
    <location>
        <begin position="522"/>
        <end position="551"/>
    </location>
</feature>
<dbReference type="Proteomes" id="UP001432322">
    <property type="component" value="Unassembled WGS sequence"/>
</dbReference>
<dbReference type="EMBL" id="BTSY01000003">
    <property type="protein sequence ID" value="GMT21030.1"/>
    <property type="molecule type" value="Genomic_DNA"/>
</dbReference>
<evidence type="ECO:0000313" key="4">
    <source>
        <dbReference type="Proteomes" id="UP001432322"/>
    </source>
</evidence>
<comment type="caution">
    <text evidence="3">The sequence shown here is derived from an EMBL/GenBank/DDBJ whole genome shotgun (WGS) entry which is preliminary data.</text>
</comment>
<organism evidence="3 4">
    <name type="scientific">Pristionchus fissidentatus</name>
    <dbReference type="NCBI Taxonomy" id="1538716"/>
    <lineage>
        <taxon>Eukaryota</taxon>
        <taxon>Metazoa</taxon>
        <taxon>Ecdysozoa</taxon>
        <taxon>Nematoda</taxon>
        <taxon>Chromadorea</taxon>
        <taxon>Rhabditida</taxon>
        <taxon>Rhabditina</taxon>
        <taxon>Diplogasteromorpha</taxon>
        <taxon>Diplogasteroidea</taxon>
        <taxon>Neodiplogasteridae</taxon>
        <taxon>Pristionchus</taxon>
    </lineage>
</organism>
<evidence type="ECO:0000313" key="3">
    <source>
        <dbReference type="EMBL" id="GMT21030.1"/>
    </source>
</evidence>
<feature type="region of interest" description="Disordered" evidence="2">
    <location>
        <begin position="339"/>
        <end position="403"/>
    </location>
</feature>
<keyword evidence="1" id="KW-0175">Coiled coil</keyword>
<feature type="compositionally biased region" description="Low complexity" evidence="2">
    <location>
        <begin position="553"/>
        <end position="569"/>
    </location>
</feature>